<dbReference type="Proteomes" id="UP000619355">
    <property type="component" value="Unassembled WGS sequence"/>
</dbReference>
<proteinExistence type="predicted"/>
<reference evidence="2" key="1">
    <citation type="journal article" date="2019" name="Int. J. Syst. Evol. Microbiol.">
        <title>The Global Catalogue of Microorganisms (GCM) 10K type strain sequencing project: providing services to taxonomists for standard genome sequencing and annotation.</title>
        <authorList>
            <consortium name="The Broad Institute Genomics Platform"/>
            <consortium name="The Broad Institute Genome Sequencing Center for Infectious Disease"/>
            <person name="Wu L."/>
            <person name="Ma J."/>
        </authorList>
    </citation>
    <scope>NUCLEOTIDE SEQUENCE [LARGE SCALE GENOMIC DNA]</scope>
    <source>
        <strain evidence="2">JCM 4253</strain>
    </source>
</reference>
<keyword evidence="2" id="KW-1185">Reference proteome</keyword>
<comment type="caution">
    <text evidence="1">The sequence shown here is derived from an EMBL/GenBank/DDBJ whole genome shotgun (WGS) entry which is preliminary data.</text>
</comment>
<dbReference type="EMBL" id="BNBF01000009">
    <property type="protein sequence ID" value="GHG50919.1"/>
    <property type="molecule type" value="Genomic_DNA"/>
</dbReference>
<protein>
    <submittedName>
        <fullName evidence="1">Uncharacterized protein</fullName>
    </submittedName>
</protein>
<dbReference type="AlphaFoldDB" id="A0A919C4Q9"/>
<name>A0A919C4Q9_9ACTN</name>
<organism evidence="1 2">
    <name type="scientific">Streptomyces capoamus</name>
    <dbReference type="NCBI Taxonomy" id="68183"/>
    <lineage>
        <taxon>Bacteria</taxon>
        <taxon>Bacillati</taxon>
        <taxon>Actinomycetota</taxon>
        <taxon>Actinomycetes</taxon>
        <taxon>Kitasatosporales</taxon>
        <taxon>Streptomycetaceae</taxon>
        <taxon>Streptomyces</taxon>
    </lineage>
</organism>
<gene>
    <name evidence="1" type="ORF">GCM10018980_32940</name>
</gene>
<evidence type="ECO:0000313" key="2">
    <source>
        <dbReference type="Proteomes" id="UP000619355"/>
    </source>
</evidence>
<sequence length="85" mass="8772">MLYGAVGEEHDHVEVDAVDAVQGGVGVPAALGAHGADLHAHAADGQLGREGEGSDSVTLSFTSYDCHVLFVPSLSRDHCPRFTTG</sequence>
<accession>A0A919C4Q9</accession>
<evidence type="ECO:0000313" key="1">
    <source>
        <dbReference type="EMBL" id="GHG50919.1"/>
    </source>
</evidence>